<name>A0A165LKL2_PELLU</name>
<comment type="caution">
    <text evidence="3">The sequence shown here is derived from an EMBL/GenBank/DDBJ whole genome shotgun (WGS) entry which is preliminary data.</text>
</comment>
<reference evidence="3 4" key="1">
    <citation type="submission" date="2016-03" db="EMBL/GenBank/DDBJ databases">
        <title>Speciation and ecological success in dimly lit waters: horizontal gene transfer in a green sulfur bacteria bloom unveiled by metagenomic assembly.</title>
        <authorList>
            <person name="Llorens-Mares T."/>
            <person name="Liu Z."/>
            <person name="Allen L.Z."/>
            <person name="Rusch D.B."/>
            <person name="Craig M.T."/>
            <person name="Dupont C.L."/>
            <person name="Bryant D.A."/>
            <person name="Casamayor E.O."/>
        </authorList>
    </citation>
    <scope>NUCLEOTIDE SEQUENCE [LARGE SCALE GENOMIC DNA]</scope>
    <source>
        <strain evidence="3">CIII</strain>
    </source>
</reference>
<evidence type="ECO:0000313" key="4">
    <source>
        <dbReference type="Proteomes" id="UP000076481"/>
    </source>
</evidence>
<dbReference type="PANTHER" id="PTHR33371">
    <property type="entry name" value="INTERMEMBRANE PHOSPHOLIPID TRANSPORT SYSTEM BINDING PROTEIN MLAD-RELATED"/>
    <property type="match status" value="1"/>
</dbReference>
<evidence type="ECO:0000313" key="3">
    <source>
        <dbReference type="EMBL" id="KZK74154.1"/>
    </source>
</evidence>
<dbReference type="InterPro" id="IPR003399">
    <property type="entry name" value="Mce/MlaD"/>
</dbReference>
<sequence length="292" mass="31242">MRNPNALKWSDLKTGIFFIFGIGFAAYLGLVIGKNSSLFTGVTTVKVQAGNMQGLAENNFVSVSGKKVGTVSKMEFNILNDSLLVVADLRIRNEYANLVTKDSKATIRSLGVLGDKYVDIMTGKGEPVRDGDFIALDANDGMSGLTTGASKALENINTLLEQLQSGKGVAGRLISDEKMGSELAATISSLRSTADELATVSRKASSGNGLLPKLINDPKLADNTTDAIAKIQHAAATTDSLMTAINSGEGTLGQLRRNPELYDNLTKALSSLDTLMVDLKKRPERYVRFTLF</sequence>
<proteinExistence type="predicted"/>
<keyword evidence="1" id="KW-1133">Transmembrane helix</keyword>
<feature type="domain" description="Mce/MlaD" evidence="2">
    <location>
        <begin position="43"/>
        <end position="123"/>
    </location>
</feature>
<dbReference type="RefSeq" id="WP_303681647.1">
    <property type="nucleotide sequence ID" value="NZ_LVWG01000031.1"/>
</dbReference>
<evidence type="ECO:0000256" key="1">
    <source>
        <dbReference type="SAM" id="Phobius"/>
    </source>
</evidence>
<dbReference type="AlphaFoldDB" id="A0A165LKL2"/>
<feature type="transmembrane region" description="Helical" evidence="1">
    <location>
        <begin position="12"/>
        <end position="32"/>
    </location>
</feature>
<dbReference type="Pfam" id="PF02470">
    <property type="entry name" value="MlaD"/>
    <property type="match status" value="1"/>
</dbReference>
<keyword evidence="1" id="KW-0472">Membrane</keyword>
<accession>A0A165LKL2</accession>
<dbReference type="InterPro" id="IPR052336">
    <property type="entry name" value="MlaD_Phospholipid_Transporter"/>
</dbReference>
<dbReference type="EMBL" id="LVWG01000031">
    <property type="protein sequence ID" value="KZK74154.1"/>
    <property type="molecule type" value="Genomic_DNA"/>
</dbReference>
<keyword evidence="1" id="KW-0812">Transmembrane</keyword>
<protein>
    <submittedName>
        <fullName evidence="3">Mammalian cell entry protein</fullName>
    </submittedName>
</protein>
<dbReference type="Proteomes" id="UP000076481">
    <property type="component" value="Unassembled WGS sequence"/>
</dbReference>
<gene>
    <name evidence="3" type="ORF">A3K90_02400</name>
</gene>
<organism evidence="3 4">
    <name type="scientific">Pelodictyon luteolum</name>
    <dbReference type="NCBI Taxonomy" id="1100"/>
    <lineage>
        <taxon>Bacteria</taxon>
        <taxon>Pseudomonadati</taxon>
        <taxon>Chlorobiota</taxon>
        <taxon>Chlorobiia</taxon>
        <taxon>Chlorobiales</taxon>
        <taxon>Chlorobiaceae</taxon>
        <taxon>Chlorobium/Pelodictyon group</taxon>
        <taxon>Pelodictyon</taxon>
    </lineage>
</organism>
<evidence type="ECO:0000259" key="2">
    <source>
        <dbReference type="Pfam" id="PF02470"/>
    </source>
</evidence>
<dbReference type="PANTHER" id="PTHR33371:SF4">
    <property type="entry name" value="INTERMEMBRANE PHOSPHOLIPID TRANSPORT SYSTEM BINDING PROTEIN MLAD"/>
    <property type="match status" value="1"/>
</dbReference>